<dbReference type="EMBL" id="UYRR01003866">
    <property type="protein sequence ID" value="VDK20536.1"/>
    <property type="molecule type" value="Genomic_DNA"/>
</dbReference>
<evidence type="ECO:0000313" key="2">
    <source>
        <dbReference type="EMBL" id="VDK20536.1"/>
    </source>
</evidence>
<dbReference type="AlphaFoldDB" id="A0A0M3J5S2"/>
<sequence length="268" mass="29926">MPKMETVAQTGGQNASQTGGNEAADGDAQFLAAAERREYCEMKPAEAQQQLGDVPSECMDSEVINALRNEGRDAEEVEEIMREDESRDDEAKQEQGSGRSRRRKWDFLAARKGEVGSSMVGAGPSDALQRRDERRRWRQMIDGFAQYAEWEAKVLEKEESRSGRDLEGGGAERSDSESDAVSSSGASTVGGGAEDPESEYFLRTDLFSFPYKEFLNKVKTELKDDERQREADKKMAFVEKQMAERRQRLERETGANRTAGAEPSSKVV</sequence>
<feature type="region of interest" description="Disordered" evidence="1">
    <location>
        <begin position="1"/>
        <end position="28"/>
    </location>
</feature>
<reference evidence="4" key="1">
    <citation type="submission" date="2017-02" db="UniProtKB">
        <authorList>
            <consortium name="WormBaseParasite"/>
        </authorList>
    </citation>
    <scope>IDENTIFICATION</scope>
</reference>
<evidence type="ECO:0000256" key="1">
    <source>
        <dbReference type="SAM" id="MobiDB-lite"/>
    </source>
</evidence>
<feature type="region of interest" description="Disordered" evidence="1">
    <location>
        <begin position="67"/>
        <end position="105"/>
    </location>
</feature>
<evidence type="ECO:0000313" key="4">
    <source>
        <dbReference type="WBParaSite" id="ASIM_0000290401-mRNA-1"/>
    </source>
</evidence>
<dbReference type="WBParaSite" id="ASIM_0000290401-mRNA-1">
    <property type="protein sequence ID" value="ASIM_0000290401-mRNA-1"/>
    <property type="gene ID" value="ASIM_0000290401"/>
</dbReference>
<dbReference type="Proteomes" id="UP000267096">
    <property type="component" value="Unassembled WGS sequence"/>
</dbReference>
<feature type="region of interest" description="Disordered" evidence="1">
    <location>
        <begin position="221"/>
        <end position="268"/>
    </location>
</feature>
<reference evidence="2 3" key="2">
    <citation type="submission" date="2018-11" db="EMBL/GenBank/DDBJ databases">
        <authorList>
            <consortium name="Pathogen Informatics"/>
        </authorList>
    </citation>
    <scope>NUCLEOTIDE SEQUENCE [LARGE SCALE GENOMIC DNA]</scope>
</reference>
<gene>
    <name evidence="2" type="ORF">ASIM_LOCUS2753</name>
</gene>
<organism evidence="4">
    <name type="scientific">Anisakis simplex</name>
    <name type="common">Herring worm</name>
    <dbReference type="NCBI Taxonomy" id="6269"/>
    <lineage>
        <taxon>Eukaryota</taxon>
        <taxon>Metazoa</taxon>
        <taxon>Ecdysozoa</taxon>
        <taxon>Nematoda</taxon>
        <taxon>Chromadorea</taxon>
        <taxon>Rhabditida</taxon>
        <taxon>Spirurina</taxon>
        <taxon>Ascaridomorpha</taxon>
        <taxon>Ascaridoidea</taxon>
        <taxon>Anisakidae</taxon>
        <taxon>Anisakis</taxon>
        <taxon>Anisakis simplex complex</taxon>
    </lineage>
</organism>
<protein>
    <submittedName>
        <fullName evidence="4">BCNT-C domain-containing protein</fullName>
    </submittedName>
</protein>
<evidence type="ECO:0000313" key="3">
    <source>
        <dbReference type="Proteomes" id="UP000267096"/>
    </source>
</evidence>
<name>A0A0M3J5S2_ANISI</name>
<proteinExistence type="predicted"/>
<feature type="region of interest" description="Disordered" evidence="1">
    <location>
        <begin position="155"/>
        <end position="196"/>
    </location>
</feature>
<keyword evidence="3" id="KW-1185">Reference proteome</keyword>
<dbReference type="OrthoDB" id="5800876at2759"/>
<feature type="compositionally biased region" description="Basic and acidic residues" evidence="1">
    <location>
        <begin position="221"/>
        <end position="254"/>
    </location>
</feature>
<feature type="compositionally biased region" description="Basic and acidic residues" evidence="1">
    <location>
        <begin position="69"/>
        <end position="93"/>
    </location>
</feature>
<feature type="compositionally biased region" description="Basic and acidic residues" evidence="1">
    <location>
        <begin position="155"/>
        <end position="176"/>
    </location>
</feature>
<accession>A0A0M3J5S2</accession>
<feature type="region of interest" description="Disordered" evidence="1">
    <location>
        <begin position="113"/>
        <end position="132"/>
    </location>
</feature>
<feature type="compositionally biased region" description="Polar residues" evidence="1">
    <location>
        <begin position="7"/>
        <end position="20"/>
    </location>
</feature>